<reference evidence="2 3" key="1">
    <citation type="journal article" date="2016" name="Genome Announc.">
        <title>Complete Genome Sequence of Thiostrepton-Producing Streptomyces laurentii ATCC 31255.</title>
        <authorList>
            <person name="Doi K."/>
            <person name="Fujino Y."/>
            <person name="Nagayoshi Y."/>
            <person name="Ohshima T."/>
            <person name="Ogata S."/>
        </authorList>
    </citation>
    <scope>NUCLEOTIDE SEQUENCE [LARGE SCALE GENOMIC DNA]</scope>
    <source>
        <strain evidence="2 3">ATCC 31255</strain>
    </source>
</reference>
<evidence type="ECO:0000259" key="1">
    <source>
        <dbReference type="Pfam" id="PF06889"/>
    </source>
</evidence>
<dbReference type="Pfam" id="PF06889">
    <property type="entry name" value="DUF1266"/>
    <property type="match status" value="1"/>
</dbReference>
<organism evidence="2 3">
    <name type="scientific">Streptomyces laurentii</name>
    <dbReference type="NCBI Taxonomy" id="39478"/>
    <lineage>
        <taxon>Bacteria</taxon>
        <taxon>Bacillati</taxon>
        <taxon>Actinomycetota</taxon>
        <taxon>Actinomycetes</taxon>
        <taxon>Kitasatosporales</taxon>
        <taxon>Streptomycetaceae</taxon>
        <taxon>Streptomyces</taxon>
    </lineage>
</organism>
<name>A0A160P138_STRLU</name>
<dbReference type="AlphaFoldDB" id="A0A160P138"/>
<keyword evidence="3" id="KW-1185">Reference proteome</keyword>
<proteinExistence type="predicted"/>
<evidence type="ECO:0000313" key="2">
    <source>
        <dbReference type="EMBL" id="BAU84494.1"/>
    </source>
</evidence>
<feature type="domain" description="DUF1266" evidence="1">
    <location>
        <begin position="192"/>
        <end position="380"/>
    </location>
</feature>
<sequence>MIPPTWQPPSSIEHGLYEARLRGDVSAYYDLVAQADLYLAQPRAYADANPDSVRFDPCWNPHTRTQCLVVYTAGMLPAPVEDPVFVTGSLGWFAKSWSPTDPPYLVVNPGSPCEGVLQAGEEGRAHWLWSASKNDHPGCRPHPAVLTLMVGGALHGEVAFGLAAGAHIMVNNGLFWNAMAFHGAGYTQEKESLSEWWGVSTRTKWLEYVDELLRADMVSELWEYALGLRHDTGPLTPDQWHEAADRALRVRHVGASAAYLHRTIDSVLAYETRFRTDGLLADDAIIRTVKAWDYGRASCMARWGVSTRLGTLQEAEAAVHRAGRLVHSTYNSWADFSASYALGRCLHFDEGKFGDYYEGVLQSHHLLMTDPTSPWLNIPWA</sequence>
<protein>
    <recommendedName>
        <fullName evidence="1">DUF1266 domain-containing protein</fullName>
    </recommendedName>
</protein>
<dbReference type="InterPro" id="IPR009677">
    <property type="entry name" value="DUF1266"/>
</dbReference>
<dbReference type="KEGG" id="slau:SLA_3586"/>
<evidence type="ECO:0000313" key="3">
    <source>
        <dbReference type="Proteomes" id="UP000217676"/>
    </source>
</evidence>
<dbReference type="EMBL" id="AP017424">
    <property type="protein sequence ID" value="BAU84494.1"/>
    <property type="molecule type" value="Genomic_DNA"/>
</dbReference>
<gene>
    <name evidence="2" type="ORF">SLA_3586</name>
</gene>
<dbReference type="Proteomes" id="UP000217676">
    <property type="component" value="Chromosome"/>
</dbReference>
<accession>A0A160P138</accession>